<dbReference type="InterPro" id="IPR008532">
    <property type="entry name" value="NFACT_RNA-bd"/>
</dbReference>
<reference evidence="7" key="2">
    <citation type="submission" date="2021-04" db="EMBL/GenBank/DDBJ databases">
        <authorList>
            <person name="Gilroy R."/>
        </authorList>
    </citation>
    <scope>NUCLEOTIDE SEQUENCE</scope>
    <source>
        <strain evidence="7">CHK179-28034</strain>
    </source>
</reference>
<comment type="caution">
    <text evidence="7">The sequence shown here is derived from an EMBL/GenBank/DDBJ whole genome shotgun (WGS) entry which is preliminary data.</text>
</comment>
<keyword evidence="3 5" id="KW-0694">RNA-binding</keyword>
<evidence type="ECO:0000256" key="1">
    <source>
        <dbReference type="ARBA" id="ARBA00022555"/>
    </source>
</evidence>
<dbReference type="PANTHER" id="PTHR15239">
    <property type="entry name" value="NUCLEAR EXPORT MEDIATOR FACTOR NEMF"/>
    <property type="match status" value="1"/>
</dbReference>
<dbReference type="Pfam" id="PF05670">
    <property type="entry name" value="NFACT-R_1"/>
    <property type="match status" value="1"/>
</dbReference>
<sequence length="582" mass="66493">MAFDGIVISNIVYDMNRLLTGGRIYKIYQPEADELLLVVKNQKETYRLLLSASASLPLVYFTPDNKANPLTAPNFCMLLRKHISNGRITGVGQPGMERIMEISIEHLNELGDLCQKKLVVEIMGKHSNIIFLDDAGMIIDSIKHISHQISSVREVLPGRTYMAPPVHDKVSLDAVTPEWMERVLLKKASTVQKGIYTSLSGISPVFASELCYRTGIDGSAAMASLSPEEQTALYGELVRLRTQIEEHQYQPNIVYQGKAPVEFASLPFTMYPDMETKNFDSISEVLRTFYSEKEVVTRIRQKSTDLRRIVSNAIERTAKKYDLQRKQLSDTDKKEKYKIYGELLHTYGYEAQPGQKELTCVNYYDGQEITIPLDPQLDAMENAKKYFDRYGKLKRTYEALSTLVEETRAELLHLESISNALEIARDENDLAMIKEELMEYNYVKRHGQNRGKKKNKAKSKPFHYISSDGFHMYVGKNNFQNEELTFKFANGKDMWFHAKKMAGSHVIVKLETASELPDRTYEEAARLAAYYSKGKDAPKVEVDYTERRNLKKPPQAKPGFVIYHTNYSMTIEPDISGIQEIS</sequence>
<dbReference type="GO" id="GO:1990112">
    <property type="term" value="C:RQC complex"/>
    <property type="evidence" value="ECO:0007669"/>
    <property type="project" value="TreeGrafter"/>
</dbReference>
<evidence type="ECO:0000256" key="5">
    <source>
        <dbReference type="HAMAP-Rule" id="MF_00844"/>
    </source>
</evidence>
<dbReference type="GO" id="GO:0043023">
    <property type="term" value="F:ribosomal large subunit binding"/>
    <property type="evidence" value="ECO:0007669"/>
    <property type="project" value="UniProtKB-UniRule"/>
</dbReference>
<keyword evidence="4 5" id="KW-0648">Protein biosynthesis</keyword>
<evidence type="ECO:0000313" key="7">
    <source>
        <dbReference type="EMBL" id="HIZ40094.1"/>
    </source>
</evidence>
<comment type="function">
    <text evidence="5">Key component of the ribosome quality control system (RQC), a ribosome-associated complex that mediates the extraction of incompletely synthesized nascent chains from stalled ribosomes and their subsequent degradation. RqcH recruits Ala-charged tRNA, and with RqcP directs the elongation of stalled nascent chains on 50S ribosomal subunits, leading to non-templated C-terminal alanine extensions (Ala tail). The Ala tail promotes nascent chain degradation. May add between 1 and at least 8 Ala residues. Binds to stalled 50S ribosomal subunits.</text>
</comment>
<protein>
    <recommendedName>
        <fullName evidence="5">Rqc2 homolog RqcH</fullName>
        <shortName evidence="5">RqcH</shortName>
    </recommendedName>
</protein>
<dbReference type="SUPFAM" id="SSF46946">
    <property type="entry name" value="S13-like H2TH domain"/>
    <property type="match status" value="1"/>
</dbReference>
<evidence type="ECO:0000259" key="6">
    <source>
        <dbReference type="Pfam" id="PF05670"/>
    </source>
</evidence>
<dbReference type="HAMAP" id="MF_00844_B">
    <property type="entry name" value="RqcH_B"/>
    <property type="match status" value="1"/>
</dbReference>
<evidence type="ECO:0000256" key="3">
    <source>
        <dbReference type="ARBA" id="ARBA00022884"/>
    </source>
</evidence>
<feature type="domain" description="NFACT RNA-binding" evidence="6">
    <location>
        <begin position="460"/>
        <end position="556"/>
    </location>
</feature>
<evidence type="ECO:0000313" key="8">
    <source>
        <dbReference type="Proteomes" id="UP000824049"/>
    </source>
</evidence>
<dbReference type="InterPro" id="IPR043682">
    <property type="entry name" value="RqcH_bacterial"/>
</dbReference>
<dbReference type="GO" id="GO:0000049">
    <property type="term" value="F:tRNA binding"/>
    <property type="evidence" value="ECO:0007669"/>
    <property type="project" value="UniProtKB-UniRule"/>
</dbReference>
<reference evidence="7" key="1">
    <citation type="journal article" date="2021" name="PeerJ">
        <title>Extensive microbial diversity within the chicken gut microbiome revealed by metagenomics and culture.</title>
        <authorList>
            <person name="Gilroy R."/>
            <person name="Ravi A."/>
            <person name="Getino M."/>
            <person name="Pursley I."/>
            <person name="Horton D.L."/>
            <person name="Alikhan N.F."/>
            <person name="Baker D."/>
            <person name="Gharbi K."/>
            <person name="Hall N."/>
            <person name="Watson M."/>
            <person name="Adriaenssens E.M."/>
            <person name="Foster-Nyarko E."/>
            <person name="Jarju S."/>
            <person name="Secka A."/>
            <person name="Antonio M."/>
            <person name="Oren A."/>
            <person name="Chaudhuri R.R."/>
            <person name="La Ragione R."/>
            <person name="Hildebrand F."/>
            <person name="Pallen M.J."/>
        </authorList>
    </citation>
    <scope>NUCLEOTIDE SEQUENCE</scope>
    <source>
        <strain evidence="7">CHK179-28034</strain>
    </source>
</reference>
<dbReference type="GO" id="GO:0072344">
    <property type="term" value="P:rescue of stalled ribosome"/>
    <property type="evidence" value="ECO:0007669"/>
    <property type="project" value="UniProtKB-UniRule"/>
</dbReference>
<dbReference type="EMBL" id="DXBR01000086">
    <property type="protein sequence ID" value="HIZ40094.1"/>
    <property type="molecule type" value="Genomic_DNA"/>
</dbReference>
<accession>A0A9D2ELV5</accession>
<evidence type="ECO:0000256" key="4">
    <source>
        <dbReference type="ARBA" id="ARBA00022917"/>
    </source>
</evidence>
<dbReference type="AlphaFoldDB" id="A0A9D2ELV5"/>
<proteinExistence type="inferred from homology"/>
<gene>
    <name evidence="5" type="primary">rqcH</name>
    <name evidence="7" type="ORF">H9968_09275</name>
</gene>
<comment type="similarity">
    <text evidence="5">Belongs to the NEMF family.</text>
</comment>
<dbReference type="PANTHER" id="PTHR15239:SF6">
    <property type="entry name" value="RIBOSOME QUALITY CONTROL COMPLEX SUBUNIT NEMF"/>
    <property type="match status" value="1"/>
</dbReference>
<dbReference type="Gene3D" id="2.30.310.10">
    <property type="entry name" value="ibrinogen binding protein from staphylococcus aureus domain"/>
    <property type="match status" value="1"/>
</dbReference>
<keyword evidence="2 5" id="KW-0699">rRNA-binding</keyword>
<dbReference type="GO" id="GO:0019843">
    <property type="term" value="F:rRNA binding"/>
    <property type="evidence" value="ECO:0007669"/>
    <property type="project" value="UniProtKB-UniRule"/>
</dbReference>
<keyword evidence="1 5" id="KW-0820">tRNA-binding</keyword>
<dbReference type="InterPro" id="IPR010979">
    <property type="entry name" value="Ribosomal_uS13-like_H2TH"/>
</dbReference>
<name>A0A9D2ELV5_9FIRM</name>
<evidence type="ECO:0000256" key="2">
    <source>
        <dbReference type="ARBA" id="ARBA00022730"/>
    </source>
</evidence>
<dbReference type="InterPro" id="IPR051608">
    <property type="entry name" value="RQC_Subunit_NEMF"/>
</dbReference>
<dbReference type="Pfam" id="PF05833">
    <property type="entry name" value="NFACT_N"/>
    <property type="match status" value="1"/>
</dbReference>
<organism evidence="7 8">
    <name type="scientific">Candidatus Anaerobutyricum stercoris</name>
    <dbReference type="NCBI Taxonomy" id="2838457"/>
    <lineage>
        <taxon>Bacteria</taxon>
        <taxon>Bacillati</taxon>
        <taxon>Bacillota</taxon>
        <taxon>Clostridia</taxon>
        <taxon>Lachnospirales</taxon>
        <taxon>Lachnospiraceae</taxon>
        <taxon>Anaerobutyricum</taxon>
    </lineage>
</organism>
<dbReference type="Proteomes" id="UP000824049">
    <property type="component" value="Unassembled WGS sequence"/>
</dbReference>
<comment type="subunit">
    <text evidence="5">Associates with stalled 50S ribosomal subunits. Binds to RqcP.</text>
</comment>
<dbReference type="FunFam" id="2.30.310.10:FF:000004">
    <property type="entry name" value="Fibronectin-binding protein A"/>
    <property type="match status" value="1"/>
</dbReference>